<evidence type="ECO:0000256" key="1">
    <source>
        <dbReference type="ARBA" id="ARBA00023015"/>
    </source>
</evidence>
<dbReference type="PANTHER" id="PTHR30514">
    <property type="entry name" value="GLUCOKINASE"/>
    <property type="match status" value="1"/>
</dbReference>
<evidence type="ECO:0000259" key="5">
    <source>
        <dbReference type="PROSITE" id="PS51464"/>
    </source>
</evidence>
<dbReference type="SUPFAM" id="SSF46689">
    <property type="entry name" value="Homeodomain-like"/>
    <property type="match status" value="1"/>
</dbReference>
<dbReference type="SUPFAM" id="SSF53697">
    <property type="entry name" value="SIS domain"/>
    <property type="match status" value="1"/>
</dbReference>
<proteinExistence type="predicted"/>
<dbReference type="Gene3D" id="1.10.10.10">
    <property type="entry name" value="Winged helix-like DNA-binding domain superfamily/Winged helix DNA-binding domain"/>
    <property type="match status" value="1"/>
</dbReference>
<dbReference type="InterPro" id="IPR047640">
    <property type="entry name" value="RpiR-like"/>
</dbReference>
<dbReference type="InterPro" id="IPR046348">
    <property type="entry name" value="SIS_dom_sf"/>
</dbReference>
<keyword evidence="3" id="KW-0804">Transcription</keyword>
<evidence type="ECO:0000256" key="3">
    <source>
        <dbReference type="ARBA" id="ARBA00023163"/>
    </source>
</evidence>
<dbReference type="InterPro" id="IPR036388">
    <property type="entry name" value="WH-like_DNA-bd_sf"/>
</dbReference>
<dbReference type="CDD" id="cd05013">
    <property type="entry name" value="SIS_RpiR"/>
    <property type="match status" value="1"/>
</dbReference>
<keyword evidence="7" id="KW-1185">Reference proteome</keyword>
<accession>A0A5B8LYZ6</accession>
<dbReference type="GO" id="GO:0003700">
    <property type="term" value="F:DNA-binding transcription factor activity"/>
    <property type="evidence" value="ECO:0007669"/>
    <property type="project" value="InterPro"/>
</dbReference>
<reference evidence="6 7" key="1">
    <citation type="submission" date="2019-07" db="EMBL/GenBank/DDBJ databases">
        <title>Full genome sequence of Devosia sp. Gsoil 520.</title>
        <authorList>
            <person name="Im W.-T."/>
        </authorList>
    </citation>
    <scope>NUCLEOTIDE SEQUENCE [LARGE SCALE GENOMIC DNA]</scope>
    <source>
        <strain evidence="6 7">Gsoil 520</strain>
    </source>
</reference>
<gene>
    <name evidence="6" type="ORF">FPZ08_20575</name>
</gene>
<dbReference type="GO" id="GO:1901135">
    <property type="term" value="P:carbohydrate derivative metabolic process"/>
    <property type="evidence" value="ECO:0007669"/>
    <property type="project" value="InterPro"/>
</dbReference>
<name>A0A5B8LYZ6_9HYPH</name>
<dbReference type="InterPro" id="IPR035472">
    <property type="entry name" value="RpiR-like_SIS"/>
</dbReference>
<feature type="domain" description="SIS" evidence="5">
    <location>
        <begin position="121"/>
        <end position="261"/>
    </location>
</feature>
<dbReference type="Gene3D" id="3.40.50.10490">
    <property type="entry name" value="Glucose-6-phosphate isomerase like protein, domain 1"/>
    <property type="match status" value="1"/>
</dbReference>
<evidence type="ECO:0000259" key="4">
    <source>
        <dbReference type="PROSITE" id="PS51071"/>
    </source>
</evidence>
<dbReference type="PANTHER" id="PTHR30514:SF1">
    <property type="entry name" value="HTH-TYPE TRANSCRIPTIONAL REGULATOR HEXR-RELATED"/>
    <property type="match status" value="1"/>
</dbReference>
<dbReference type="PROSITE" id="PS51464">
    <property type="entry name" value="SIS"/>
    <property type="match status" value="1"/>
</dbReference>
<keyword evidence="1" id="KW-0805">Transcription regulation</keyword>
<dbReference type="AlphaFoldDB" id="A0A5B8LYZ6"/>
<evidence type="ECO:0000313" key="7">
    <source>
        <dbReference type="Proteomes" id="UP000315364"/>
    </source>
</evidence>
<dbReference type="InterPro" id="IPR000281">
    <property type="entry name" value="HTH_RpiR"/>
</dbReference>
<sequence>MLDIVGLLQTEKNEFTRSERALTEIVLADVDSVLKMSIVDLAAQADVSPPTVTRFCRRLGCDSYADFKVRLAQSRFVGQRYFAPAAGPSSVREIAQGVVNGIQSTIYETFDHLDFDAVERAAESIVKAGFVLAFGSGGSSSMVATETEVRLFRLGLKIASSTDHQVQMMRAASSPSGTVILAFSLSGNNLPLVRAMSVAGEYGHTRIVITRSHSSMAEQADILLPIDRRDNPDILRPTPGRYALLAAVDILAQTVATRLGSPAIASMRRIKHQLVVNRDGDDAQPLGD</sequence>
<evidence type="ECO:0000256" key="2">
    <source>
        <dbReference type="ARBA" id="ARBA00023125"/>
    </source>
</evidence>
<dbReference type="Pfam" id="PF01418">
    <property type="entry name" value="HTH_6"/>
    <property type="match status" value="1"/>
</dbReference>
<organism evidence="6 7">
    <name type="scientific">Devosia ginsengisoli</name>
    <dbReference type="NCBI Taxonomy" id="400770"/>
    <lineage>
        <taxon>Bacteria</taxon>
        <taxon>Pseudomonadati</taxon>
        <taxon>Pseudomonadota</taxon>
        <taxon>Alphaproteobacteria</taxon>
        <taxon>Hyphomicrobiales</taxon>
        <taxon>Devosiaceae</taxon>
        <taxon>Devosia</taxon>
    </lineage>
</organism>
<dbReference type="InterPro" id="IPR009057">
    <property type="entry name" value="Homeodomain-like_sf"/>
</dbReference>
<dbReference type="GO" id="GO:0097367">
    <property type="term" value="F:carbohydrate derivative binding"/>
    <property type="evidence" value="ECO:0007669"/>
    <property type="project" value="InterPro"/>
</dbReference>
<dbReference type="KEGG" id="dea:FPZ08_20575"/>
<dbReference type="Proteomes" id="UP000315364">
    <property type="component" value="Chromosome"/>
</dbReference>
<dbReference type="OrthoDB" id="8582409at2"/>
<dbReference type="Pfam" id="PF01380">
    <property type="entry name" value="SIS"/>
    <property type="match status" value="1"/>
</dbReference>
<keyword evidence="2" id="KW-0238">DNA-binding</keyword>
<dbReference type="EMBL" id="CP042304">
    <property type="protein sequence ID" value="QDZ12924.1"/>
    <property type="molecule type" value="Genomic_DNA"/>
</dbReference>
<dbReference type="GO" id="GO:0003677">
    <property type="term" value="F:DNA binding"/>
    <property type="evidence" value="ECO:0007669"/>
    <property type="project" value="UniProtKB-KW"/>
</dbReference>
<dbReference type="InterPro" id="IPR001347">
    <property type="entry name" value="SIS_dom"/>
</dbReference>
<dbReference type="RefSeq" id="WP_146292418.1">
    <property type="nucleotide sequence ID" value="NZ_CP042304.1"/>
</dbReference>
<evidence type="ECO:0000313" key="6">
    <source>
        <dbReference type="EMBL" id="QDZ12924.1"/>
    </source>
</evidence>
<dbReference type="PROSITE" id="PS51071">
    <property type="entry name" value="HTH_RPIR"/>
    <property type="match status" value="1"/>
</dbReference>
<feature type="domain" description="HTH rpiR-type" evidence="4">
    <location>
        <begin position="2"/>
        <end position="78"/>
    </location>
</feature>
<protein>
    <submittedName>
        <fullName evidence="6">MurR/RpiR family transcriptional regulator</fullName>
    </submittedName>
</protein>